<dbReference type="InterPro" id="IPR013761">
    <property type="entry name" value="SAM/pointed_sf"/>
</dbReference>
<gene>
    <name evidence="2" type="ORF">TSAR_009380</name>
</gene>
<keyword evidence="3" id="KW-1185">Reference proteome</keyword>
<dbReference type="STRING" id="543379.A0A232F949"/>
<dbReference type="Gene3D" id="1.10.150.50">
    <property type="entry name" value="Transcription Factor, Ets-1"/>
    <property type="match status" value="1"/>
</dbReference>
<dbReference type="Proteomes" id="UP000215335">
    <property type="component" value="Unassembled WGS sequence"/>
</dbReference>
<reference evidence="2 3" key="1">
    <citation type="journal article" date="2017" name="Curr. Biol.">
        <title>The Evolution of Venom by Co-option of Single-Copy Genes.</title>
        <authorList>
            <person name="Martinson E.O."/>
            <person name="Mrinalini"/>
            <person name="Kelkar Y.D."/>
            <person name="Chang C.H."/>
            <person name="Werren J.H."/>
        </authorList>
    </citation>
    <scope>NUCLEOTIDE SEQUENCE [LARGE SCALE GENOMIC DNA]</scope>
    <source>
        <strain evidence="2 3">Alberta</strain>
        <tissue evidence="2">Whole body</tissue>
    </source>
</reference>
<dbReference type="EMBL" id="NNAY01000649">
    <property type="protein sequence ID" value="OXU27185.1"/>
    <property type="molecule type" value="Genomic_DNA"/>
</dbReference>
<dbReference type="Pfam" id="PF00536">
    <property type="entry name" value="SAM_1"/>
    <property type="match status" value="1"/>
</dbReference>
<protein>
    <recommendedName>
        <fullName evidence="1">SAM domain-containing protein</fullName>
    </recommendedName>
</protein>
<comment type="caution">
    <text evidence="2">The sequence shown here is derived from an EMBL/GenBank/DDBJ whole genome shotgun (WGS) entry which is preliminary data.</text>
</comment>
<evidence type="ECO:0000313" key="2">
    <source>
        <dbReference type="EMBL" id="OXU27185.1"/>
    </source>
</evidence>
<proteinExistence type="predicted"/>
<evidence type="ECO:0000313" key="3">
    <source>
        <dbReference type="Proteomes" id="UP000215335"/>
    </source>
</evidence>
<evidence type="ECO:0000259" key="1">
    <source>
        <dbReference type="Pfam" id="PF00536"/>
    </source>
</evidence>
<feature type="domain" description="SAM" evidence="1">
    <location>
        <begin position="31"/>
        <end position="71"/>
    </location>
</feature>
<accession>A0A232F949</accession>
<dbReference type="SUPFAM" id="SSF47769">
    <property type="entry name" value="SAM/Pointed domain"/>
    <property type="match status" value="1"/>
</dbReference>
<dbReference type="InterPro" id="IPR001660">
    <property type="entry name" value="SAM"/>
</dbReference>
<dbReference type="OrthoDB" id="8188202at2759"/>
<sequence>MSRSQVWAHRDIPSSAVLYYARTRDLYPMYTKYANSFEKEKIGMVELPYLSEERLQEMGVPLGPRLRILQEARISVCKNTVYVI</sequence>
<name>A0A232F949_9HYME</name>
<organism evidence="2 3">
    <name type="scientific">Trichomalopsis sarcophagae</name>
    <dbReference type="NCBI Taxonomy" id="543379"/>
    <lineage>
        <taxon>Eukaryota</taxon>
        <taxon>Metazoa</taxon>
        <taxon>Ecdysozoa</taxon>
        <taxon>Arthropoda</taxon>
        <taxon>Hexapoda</taxon>
        <taxon>Insecta</taxon>
        <taxon>Pterygota</taxon>
        <taxon>Neoptera</taxon>
        <taxon>Endopterygota</taxon>
        <taxon>Hymenoptera</taxon>
        <taxon>Apocrita</taxon>
        <taxon>Proctotrupomorpha</taxon>
        <taxon>Chalcidoidea</taxon>
        <taxon>Pteromalidae</taxon>
        <taxon>Pteromalinae</taxon>
        <taxon>Trichomalopsis</taxon>
    </lineage>
</organism>
<dbReference type="AlphaFoldDB" id="A0A232F949"/>